<dbReference type="GO" id="GO:0046872">
    <property type="term" value="F:metal ion binding"/>
    <property type="evidence" value="ECO:0007669"/>
    <property type="project" value="UniProtKB-KW"/>
</dbReference>
<keyword evidence="6" id="KW-1133">Transmembrane helix</keyword>
<evidence type="ECO:0000259" key="7">
    <source>
        <dbReference type="PROSITE" id="PS51746"/>
    </source>
</evidence>
<dbReference type="OrthoDB" id="420076at2759"/>
<gene>
    <name evidence="8" type="ORF">AYI68_g4134</name>
</gene>
<name>A0A1R0GXZ5_9FUNG</name>
<evidence type="ECO:0000256" key="1">
    <source>
        <dbReference type="ARBA" id="ARBA00022723"/>
    </source>
</evidence>
<dbReference type="Pfam" id="PF00481">
    <property type="entry name" value="PP2C"/>
    <property type="match status" value="1"/>
</dbReference>
<keyword evidence="2 4" id="KW-0378">Hydrolase</keyword>
<reference evidence="8 9" key="1">
    <citation type="journal article" date="2016" name="Mol. Biol. Evol.">
        <title>Genome-Wide Survey of Gut Fungi (Harpellales) Reveals the First Horizontally Transferred Ubiquitin Gene from a Mosquito Host.</title>
        <authorList>
            <person name="Wang Y."/>
            <person name="White M.M."/>
            <person name="Kvist S."/>
            <person name="Moncalvo J.M."/>
        </authorList>
    </citation>
    <scope>NUCLEOTIDE SEQUENCE [LARGE SCALE GENOMIC DNA]</scope>
    <source>
        <strain evidence="8 9">ALG-7-W6</strain>
    </source>
</reference>
<keyword evidence="3 4" id="KW-0904">Protein phosphatase</keyword>
<feature type="compositionally biased region" description="Polar residues" evidence="5">
    <location>
        <begin position="19"/>
        <end position="33"/>
    </location>
</feature>
<feature type="transmembrane region" description="Helical" evidence="6">
    <location>
        <begin position="50"/>
        <end position="66"/>
    </location>
</feature>
<keyword evidence="6" id="KW-0812">Transmembrane</keyword>
<keyword evidence="6" id="KW-0472">Membrane</keyword>
<evidence type="ECO:0000256" key="2">
    <source>
        <dbReference type="ARBA" id="ARBA00022801"/>
    </source>
</evidence>
<keyword evidence="9" id="KW-1185">Reference proteome</keyword>
<dbReference type="PANTHER" id="PTHR13832">
    <property type="entry name" value="PROTEIN PHOSPHATASE 2C"/>
    <property type="match status" value="1"/>
</dbReference>
<dbReference type="GO" id="GO:0004741">
    <property type="term" value="F:[pyruvate dehydrogenase (acetyl-transferring)]-phosphatase activity"/>
    <property type="evidence" value="ECO:0007669"/>
    <property type="project" value="TreeGrafter"/>
</dbReference>
<evidence type="ECO:0000256" key="3">
    <source>
        <dbReference type="ARBA" id="ARBA00022912"/>
    </source>
</evidence>
<dbReference type="PROSITE" id="PS51746">
    <property type="entry name" value="PPM_2"/>
    <property type="match status" value="1"/>
</dbReference>
<accession>A0A1R0GXZ5</accession>
<dbReference type="EMBL" id="LSSL01002190">
    <property type="protein sequence ID" value="OLY81756.1"/>
    <property type="molecule type" value="Genomic_DNA"/>
</dbReference>
<feature type="domain" description="PPM-type phosphatase" evidence="7">
    <location>
        <begin position="161"/>
        <end position="538"/>
    </location>
</feature>
<evidence type="ECO:0000256" key="6">
    <source>
        <dbReference type="SAM" id="Phobius"/>
    </source>
</evidence>
<dbReference type="InterPro" id="IPR000222">
    <property type="entry name" value="PP2C_BS"/>
</dbReference>
<dbReference type="STRING" id="133383.A0A1R0GXZ5"/>
<dbReference type="Proteomes" id="UP000187455">
    <property type="component" value="Unassembled WGS sequence"/>
</dbReference>
<proteinExistence type="inferred from homology"/>
<feature type="region of interest" description="Disordered" evidence="5">
    <location>
        <begin position="1"/>
        <end position="39"/>
    </location>
</feature>
<protein>
    <submittedName>
        <fullName evidence="8">Protein phosphatase 2C-like protein</fullName>
    </submittedName>
</protein>
<keyword evidence="1" id="KW-0479">Metal-binding</keyword>
<dbReference type="CDD" id="cd00143">
    <property type="entry name" value="PP2Cc"/>
    <property type="match status" value="1"/>
</dbReference>
<sequence length="541" mass="60679">MPSVVKRFISKGSEDKFAPSTQDSDSNGQNSYKKTNDDISPKKNNSFSKFLIIAGLGVSILGYLYINNYAPTKPENSTPIDFQPEISVLVQSNLRSHLEEVKELRDQAMKFINEKLESGFSLKKAIKSLDPLSSLHVSSIFKEKENHSVLYNVSNPSQKLKLDIYSNQISSNNPIEDYMVWKDLVNTENGDFINKQFFGVFDGHAGYMCAEKISGLFPSLFDKTYTLADSLINQSSTKKDSEILDLRIKKKLNIYSSNDLKILKENENAIALSSAFEIMDEIVVVDSVKTYLNLKDDEKSLEKFNSLLGPAVSGSCGIAMIVDQNDLTLTVANTGDSRAVLGSKLKTGNWKSIELSHDQTADNESELKRITSEHPGEENSVIMRGRVLGGLMPLRAFGDSRYKWKMEYQNMLFPSLLANGHKYATTPRKYLTPPYVTAKPIIVKHKITKDSDKFVVMATDGLWDRLSNEQVVNFIGKWIDSNGPITDNNNPSSSLIEYALGFNYQGSFDKSRPSHLLAIPPPFSRRYRDDISVYVVVLDQS</sequence>
<dbReference type="AlphaFoldDB" id="A0A1R0GXZ5"/>
<evidence type="ECO:0000256" key="4">
    <source>
        <dbReference type="RuleBase" id="RU003465"/>
    </source>
</evidence>
<dbReference type="SMART" id="SM00332">
    <property type="entry name" value="PP2Cc"/>
    <property type="match status" value="1"/>
</dbReference>
<dbReference type="InterPro" id="IPR015655">
    <property type="entry name" value="PP2C"/>
</dbReference>
<evidence type="ECO:0000313" key="8">
    <source>
        <dbReference type="EMBL" id="OLY81756.1"/>
    </source>
</evidence>
<dbReference type="InterPro" id="IPR001932">
    <property type="entry name" value="PPM-type_phosphatase-like_dom"/>
</dbReference>
<dbReference type="SUPFAM" id="SSF81606">
    <property type="entry name" value="PP2C-like"/>
    <property type="match status" value="1"/>
</dbReference>
<evidence type="ECO:0000313" key="9">
    <source>
        <dbReference type="Proteomes" id="UP000187455"/>
    </source>
</evidence>
<comment type="similarity">
    <text evidence="4">Belongs to the PP2C family.</text>
</comment>
<comment type="caution">
    <text evidence="8">The sequence shown here is derived from an EMBL/GenBank/DDBJ whole genome shotgun (WGS) entry which is preliminary data.</text>
</comment>
<evidence type="ECO:0000256" key="5">
    <source>
        <dbReference type="SAM" id="MobiDB-lite"/>
    </source>
</evidence>
<dbReference type="PANTHER" id="PTHR13832:SF792">
    <property type="entry name" value="GM14286P"/>
    <property type="match status" value="1"/>
</dbReference>
<dbReference type="InterPro" id="IPR036457">
    <property type="entry name" value="PPM-type-like_dom_sf"/>
</dbReference>
<dbReference type="PROSITE" id="PS01032">
    <property type="entry name" value="PPM_1"/>
    <property type="match status" value="1"/>
</dbReference>
<dbReference type="Gene3D" id="3.60.40.10">
    <property type="entry name" value="PPM-type phosphatase domain"/>
    <property type="match status" value="1"/>
</dbReference>
<dbReference type="GO" id="GO:0005739">
    <property type="term" value="C:mitochondrion"/>
    <property type="evidence" value="ECO:0007669"/>
    <property type="project" value="TreeGrafter"/>
</dbReference>
<organism evidence="8 9">
    <name type="scientific">Smittium mucronatum</name>
    <dbReference type="NCBI Taxonomy" id="133383"/>
    <lineage>
        <taxon>Eukaryota</taxon>
        <taxon>Fungi</taxon>
        <taxon>Fungi incertae sedis</taxon>
        <taxon>Zoopagomycota</taxon>
        <taxon>Kickxellomycotina</taxon>
        <taxon>Harpellomycetes</taxon>
        <taxon>Harpellales</taxon>
        <taxon>Legeriomycetaceae</taxon>
        <taxon>Smittium</taxon>
    </lineage>
</organism>